<reference evidence="2" key="1">
    <citation type="submission" date="2020-12" db="EMBL/GenBank/DDBJ databases">
        <title>Oil enriched cultivation method for isolating marine PHA-producing bacteria.</title>
        <authorList>
            <person name="Zheng W."/>
            <person name="Yu S."/>
            <person name="Huang Y."/>
        </authorList>
    </citation>
    <scope>NUCLEOTIDE SEQUENCE</scope>
    <source>
        <strain evidence="2">SY-2-12</strain>
    </source>
</reference>
<sequence>MTLRFGSLAIVGLCAALTLGGCGRKGSLENPSKPTTATAAVDPADAAAPVEPADPQSEKSFFLDFLIK</sequence>
<evidence type="ECO:0008006" key="4">
    <source>
        <dbReference type="Google" id="ProtNLM"/>
    </source>
</evidence>
<dbReference type="Proteomes" id="UP000664096">
    <property type="component" value="Unassembled WGS sequence"/>
</dbReference>
<proteinExistence type="predicted"/>
<protein>
    <recommendedName>
        <fullName evidence="4">Lipoprotein</fullName>
    </recommendedName>
</protein>
<feature type="region of interest" description="Disordered" evidence="1">
    <location>
        <begin position="27"/>
        <end position="57"/>
    </location>
</feature>
<evidence type="ECO:0000313" key="3">
    <source>
        <dbReference type="Proteomes" id="UP000664096"/>
    </source>
</evidence>
<gene>
    <name evidence="2" type="ORF">JF539_22940</name>
</gene>
<dbReference type="PROSITE" id="PS51257">
    <property type="entry name" value="PROKAR_LIPOPROTEIN"/>
    <property type="match status" value="1"/>
</dbReference>
<evidence type="ECO:0000256" key="1">
    <source>
        <dbReference type="SAM" id="MobiDB-lite"/>
    </source>
</evidence>
<dbReference type="AlphaFoldDB" id="A0A939EHU5"/>
<organism evidence="2 3">
    <name type="scientific">Roseibium aggregatum</name>
    <dbReference type="NCBI Taxonomy" id="187304"/>
    <lineage>
        <taxon>Bacteria</taxon>
        <taxon>Pseudomonadati</taxon>
        <taxon>Pseudomonadota</taxon>
        <taxon>Alphaproteobacteria</taxon>
        <taxon>Hyphomicrobiales</taxon>
        <taxon>Stappiaceae</taxon>
        <taxon>Roseibium</taxon>
    </lineage>
</organism>
<name>A0A939EHU5_9HYPH</name>
<accession>A0A939EHU5</accession>
<comment type="caution">
    <text evidence="2">The sequence shown here is derived from an EMBL/GenBank/DDBJ whole genome shotgun (WGS) entry which is preliminary data.</text>
</comment>
<dbReference type="EMBL" id="JAEKJZ010000006">
    <property type="protein sequence ID" value="MBN9673233.1"/>
    <property type="molecule type" value="Genomic_DNA"/>
</dbReference>
<evidence type="ECO:0000313" key="2">
    <source>
        <dbReference type="EMBL" id="MBN9673233.1"/>
    </source>
</evidence>
<feature type="compositionally biased region" description="Low complexity" evidence="1">
    <location>
        <begin position="34"/>
        <end position="55"/>
    </location>
</feature>
<dbReference type="RefSeq" id="WP_207143082.1">
    <property type="nucleotide sequence ID" value="NZ_JAEKJZ010000006.1"/>
</dbReference>